<dbReference type="AlphaFoldDB" id="A0A2H3K1J0"/>
<name>A0A2H3K1J0_WOLCO</name>
<feature type="region of interest" description="Disordered" evidence="1">
    <location>
        <begin position="129"/>
        <end position="159"/>
    </location>
</feature>
<evidence type="ECO:0000313" key="2">
    <source>
        <dbReference type="EMBL" id="PCH45049.1"/>
    </source>
</evidence>
<evidence type="ECO:0000313" key="3">
    <source>
        <dbReference type="Proteomes" id="UP000218811"/>
    </source>
</evidence>
<dbReference type="Proteomes" id="UP000218811">
    <property type="component" value="Unassembled WGS sequence"/>
</dbReference>
<feature type="compositionally biased region" description="Polar residues" evidence="1">
    <location>
        <begin position="12"/>
        <end position="21"/>
    </location>
</feature>
<keyword evidence="3" id="KW-1185">Reference proteome</keyword>
<gene>
    <name evidence="2" type="ORF">WOLCODRAFT_165575</name>
</gene>
<dbReference type="EMBL" id="KB468168">
    <property type="protein sequence ID" value="PCH45049.1"/>
    <property type="molecule type" value="Genomic_DNA"/>
</dbReference>
<reference evidence="2 3" key="1">
    <citation type="journal article" date="2012" name="Science">
        <title>The Paleozoic origin of enzymatic lignin decomposition reconstructed from 31 fungal genomes.</title>
        <authorList>
            <person name="Floudas D."/>
            <person name="Binder M."/>
            <person name="Riley R."/>
            <person name="Barry K."/>
            <person name="Blanchette R.A."/>
            <person name="Henrissat B."/>
            <person name="Martinez A.T."/>
            <person name="Otillar R."/>
            <person name="Spatafora J.W."/>
            <person name="Yadav J.S."/>
            <person name="Aerts A."/>
            <person name="Benoit I."/>
            <person name="Boyd A."/>
            <person name="Carlson A."/>
            <person name="Copeland A."/>
            <person name="Coutinho P.M."/>
            <person name="de Vries R.P."/>
            <person name="Ferreira P."/>
            <person name="Findley K."/>
            <person name="Foster B."/>
            <person name="Gaskell J."/>
            <person name="Glotzer D."/>
            <person name="Gorecki P."/>
            <person name="Heitman J."/>
            <person name="Hesse C."/>
            <person name="Hori C."/>
            <person name="Igarashi K."/>
            <person name="Jurgens J.A."/>
            <person name="Kallen N."/>
            <person name="Kersten P."/>
            <person name="Kohler A."/>
            <person name="Kuees U."/>
            <person name="Kumar T.K.A."/>
            <person name="Kuo A."/>
            <person name="LaButti K."/>
            <person name="Larrondo L.F."/>
            <person name="Lindquist E."/>
            <person name="Ling A."/>
            <person name="Lombard V."/>
            <person name="Lucas S."/>
            <person name="Lundell T."/>
            <person name="Martin R."/>
            <person name="McLaughlin D.J."/>
            <person name="Morgenstern I."/>
            <person name="Morin E."/>
            <person name="Murat C."/>
            <person name="Nagy L.G."/>
            <person name="Nolan M."/>
            <person name="Ohm R.A."/>
            <person name="Patyshakuliyeva A."/>
            <person name="Rokas A."/>
            <person name="Ruiz-Duenas F.J."/>
            <person name="Sabat G."/>
            <person name="Salamov A."/>
            <person name="Samejima M."/>
            <person name="Schmutz J."/>
            <person name="Slot J.C."/>
            <person name="St John F."/>
            <person name="Stenlid J."/>
            <person name="Sun H."/>
            <person name="Sun S."/>
            <person name="Syed K."/>
            <person name="Tsang A."/>
            <person name="Wiebenga A."/>
            <person name="Young D."/>
            <person name="Pisabarro A."/>
            <person name="Eastwood D.C."/>
            <person name="Martin F."/>
            <person name="Cullen D."/>
            <person name="Grigoriev I.V."/>
            <person name="Hibbett D.S."/>
        </authorList>
    </citation>
    <scope>NUCLEOTIDE SEQUENCE [LARGE SCALE GENOMIC DNA]</scope>
    <source>
        <strain evidence="2 3">MD-104</strain>
    </source>
</reference>
<feature type="compositionally biased region" description="Basic and acidic residues" evidence="1">
    <location>
        <begin position="1"/>
        <end position="10"/>
    </location>
</feature>
<feature type="compositionally biased region" description="Polar residues" evidence="1">
    <location>
        <begin position="30"/>
        <end position="40"/>
    </location>
</feature>
<accession>A0A2H3K1J0</accession>
<protein>
    <submittedName>
        <fullName evidence="2">Uncharacterized protein</fullName>
    </submittedName>
</protein>
<feature type="region of interest" description="Disordered" evidence="1">
    <location>
        <begin position="1"/>
        <end position="40"/>
    </location>
</feature>
<organism evidence="2 3">
    <name type="scientific">Wolfiporia cocos (strain MD-104)</name>
    <name type="common">Brown rot fungus</name>
    <dbReference type="NCBI Taxonomy" id="742152"/>
    <lineage>
        <taxon>Eukaryota</taxon>
        <taxon>Fungi</taxon>
        <taxon>Dikarya</taxon>
        <taxon>Basidiomycota</taxon>
        <taxon>Agaricomycotina</taxon>
        <taxon>Agaricomycetes</taxon>
        <taxon>Polyporales</taxon>
        <taxon>Phaeolaceae</taxon>
        <taxon>Wolfiporia</taxon>
    </lineage>
</organism>
<proteinExistence type="predicted"/>
<evidence type="ECO:0000256" key="1">
    <source>
        <dbReference type="SAM" id="MobiDB-lite"/>
    </source>
</evidence>
<sequence length="174" mass="18741">MDSPTHKDDSDGQQIVQTYSYDQPPEQDSEGISQASNIARPTTMLQLPLATSMQSHARPDYTAFQDQYGYLPRGQVPHADAEITNTSYHSSSGYIPPVYGSHSSVAAYPTGSRVVQGVGAVASSWPDIQEQSQPYGPNTHITTASYYNPSTSAQPATSDAQQIYNAASQLQPPS</sequence>